<evidence type="ECO:0000313" key="2">
    <source>
        <dbReference type="EMBL" id="EDW97770.1"/>
    </source>
</evidence>
<keyword evidence="3" id="KW-1185">Reference proteome</keyword>
<dbReference type="HOGENOM" id="CLU_024870_0_0_1"/>
<dbReference type="EMBL" id="CM000160">
    <property type="protein sequence ID" value="EDW97770.1"/>
    <property type="molecule type" value="Genomic_DNA"/>
</dbReference>
<feature type="compositionally biased region" description="Basic residues" evidence="1">
    <location>
        <begin position="453"/>
        <end position="467"/>
    </location>
</feature>
<feature type="compositionally biased region" description="Acidic residues" evidence="1">
    <location>
        <begin position="396"/>
        <end position="407"/>
    </location>
</feature>
<dbReference type="Proteomes" id="UP000002282">
    <property type="component" value="Chromosome 3R"/>
</dbReference>
<dbReference type="KEGG" id="dya:Dyak_GE24149"/>
<sequence length="667" mass="76602">MARLTKVYNTDDDDSNYVGRRNLPLVAGDKLMMLMDLNSKGLVIDSPLIRGRDLEEFSRKFKLLTEAERRQSLEIDSTSFMEVLNQCVQCVGCRRRVERLFHQLTETGHRTLDPLELRPTATLGIVEEKLKTPQALGTLLYRHHEVLNNLLDNKLRNKTRCVLHSLDAFRAKPFSETWREVWSAMKSNCRNELTIIETKELHDVLENYLKKHKFCSGCRTKIERAYKILIGEISSKEKGYAAQLYAHIRKCVPDQHIHVTTNKIEFLDALIKRAEPEVNGSYSKLRERHAKTLEIAQEEVLTCVGMIMYERLRRIYVSLREEERACQVLAAVGVHALCRSFDTFVEQKQGISNLELLYQEISRAERAKQIKREQKKLKKKKKKDEKKNMLHRQCEDTEANESDEEEEELRKAQDLEEETQVQHGELSDPGADDGIVIETPHPEPEPELTSKPTKSKPKKQSKKKKQKNAATAKLGNPKQMQATATVQPLDDDHLDVSSCILSNIAKTVGDKCEDCLVTMPNCQCEQDVRDSGYGSDPPSHADSRTSSAVSSPEGSEVSCSDGLCNHDVNDEDSDDLLFYSHQSQLDHKFSLLQMWDDFDEYDDKDEEIYYIPQEVVLAFKCHREQVQRKREELRAKLRANFERLCLQHGVQTQVQKSKRATSALVGQ</sequence>
<name>B4PUW3_DROYA</name>
<feature type="compositionally biased region" description="Basic residues" evidence="1">
    <location>
        <begin position="373"/>
        <end position="384"/>
    </location>
</feature>
<dbReference type="GO" id="GO:0005634">
    <property type="term" value="C:nucleus"/>
    <property type="evidence" value="ECO:0007669"/>
    <property type="project" value="TreeGrafter"/>
</dbReference>
<reference evidence="2 3" key="1">
    <citation type="journal article" date="2007" name="Nature">
        <title>Evolution of genes and genomes on the Drosophila phylogeny.</title>
        <authorList>
            <consortium name="Drosophila 12 Genomes Consortium"/>
            <person name="Clark A.G."/>
            <person name="Eisen M.B."/>
            <person name="Smith D.R."/>
            <person name="Bergman C.M."/>
            <person name="Oliver B."/>
            <person name="Markow T.A."/>
            <person name="Kaufman T.C."/>
            <person name="Kellis M."/>
            <person name="Gelbart W."/>
            <person name="Iyer V.N."/>
            <person name="Pollard D.A."/>
            <person name="Sackton T.B."/>
            <person name="Larracuente A.M."/>
            <person name="Singh N.D."/>
            <person name="Abad J.P."/>
            <person name="Abt D.N."/>
            <person name="Adryan B."/>
            <person name="Aguade M."/>
            <person name="Akashi H."/>
            <person name="Anderson W.W."/>
            <person name="Aquadro C.F."/>
            <person name="Ardell D.H."/>
            <person name="Arguello R."/>
            <person name="Artieri C.G."/>
            <person name="Barbash D.A."/>
            <person name="Barker D."/>
            <person name="Barsanti P."/>
            <person name="Batterham P."/>
            <person name="Batzoglou S."/>
            <person name="Begun D."/>
            <person name="Bhutkar A."/>
            <person name="Blanco E."/>
            <person name="Bosak S.A."/>
            <person name="Bradley R.K."/>
            <person name="Brand A.D."/>
            <person name="Brent M.R."/>
            <person name="Brooks A.N."/>
            <person name="Brown R.H."/>
            <person name="Butlin R.K."/>
            <person name="Caggese C."/>
            <person name="Calvi B.R."/>
            <person name="Bernardo de Carvalho A."/>
            <person name="Caspi A."/>
            <person name="Castrezana S."/>
            <person name="Celniker S.E."/>
            <person name="Chang J.L."/>
            <person name="Chapple C."/>
            <person name="Chatterji S."/>
            <person name="Chinwalla A."/>
            <person name="Civetta A."/>
            <person name="Clifton S.W."/>
            <person name="Comeron J.M."/>
            <person name="Costello J.C."/>
            <person name="Coyne J.A."/>
            <person name="Daub J."/>
            <person name="David R.G."/>
            <person name="Delcher A.L."/>
            <person name="Delehaunty K."/>
            <person name="Do C.B."/>
            <person name="Ebling H."/>
            <person name="Edwards K."/>
            <person name="Eickbush T."/>
            <person name="Evans J.D."/>
            <person name="Filipski A."/>
            <person name="Findeiss S."/>
            <person name="Freyhult E."/>
            <person name="Fulton L."/>
            <person name="Fulton R."/>
            <person name="Garcia A.C."/>
            <person name="Gardiner A."/>
            <person name="Garfield D.A."/>
            <person name="Garvin B.E."/>
            <person name="Gibson G."/>
            <person name="Gilbert D."/>
            <person name="Gnerre S."/>
            <person name="Godfrey J."/>
            <person name="Good R."/>
            <person name="Gotea V."/>
            <person name="Gravely B."/>
            <person name="Greenberg A.J."/>
            <person name="Griffiths-Jones S."/>
            <person name="Gross S."/>
            <person name="Guigo R."/>
            <person name="Gustafson E.A."/>
            <person name="Haerty W."/>
            <person name="Hahn M.W."/>
            <person name="Halligan D.L."/>
            <person name="Halpern A.L."/>
            <person name="Halter G.M."/>
            <person name="Han M.V."/>
            <person name="Heger A."/>
            <person name="Hillier L."/>
            <person name="Hinrichs A.S."/>
            <person name="Holmes I."/>
            <person name="Hoskins R.A."/>
            <person name="Hubisz M.J."/>
            <person name="Hultmark D."/>
            <person name="Huntley M.A."/>
            <person name="Jaffe D.B."/>
            <person name="Jagadeeshan S."/>
            <person name="Jeck W.R."/>
            <person name="Johnson J."/>
            <person name="Jones C.D."/>
            <person name="Jordan W.C."/>
            <person name="Karpen G.H."/>
            <person name="Kataoka E."/>
            <person name="Keightley P.D."/>
            <person name="Kheradpour P."/>
            <person name="Kirkness E.F."/>
            <person name="Koerich L.B."/>
            <person name="Kristiansen K."/>
            <person name="Kudrna D."/>
            <person name="Kulathinal R.J."/>
            <person name="Kumar S."/>
            <person name="Kwok R."/>
            <person name="Lander E."/>
            <person name="Langley C.H."/>
            <person name="Lapoint R."/>
            <person name="Lazzaro B.P."/>
            <person name="Lee S.J."/>
            <person name="Levesque L."/>
            <person name="Li R."/>
            <person name="Lin C.F."/>
            <person name="Lin M.F."/>
            <person name="Lindblad-Toh K."/>
            <person name="Llopart A."/>
            <person name="Long M."/>
            <person name="Low L."/>
            <person name="Lozovsky E."/>
            <person name="Lu J."/>
            <person name="Luo M."/>
            <person name="Machado C.A."/>
            <person name="Makalowski W."/>
            <person name="Marzo M."/>
            <person name="Matsuda M."/>
            <person name="Matzkin L."/>
            <person name="McAllister B."/>
            <person name="McBride C.S."/>
            <person name="McKernan B."/>
            <person name="McKernan K."/>
            <person name="Mendez-Lago M."/>
            <person name="Minx P."/>
            <person name="Mollenhauer M.U."/>
            <person name="Montooth K."/>
            <person name="Mount S.M."/>
            <person name="Mu X."/>
            <person name="Myers E."/>
            <person name="Negre B."/>
            <person name="Newfeld S."/>
            <person name="Nielsen R."/>
            <person name="Noor M.A."/>
            <person name="O'Grady P."/>
            <person name="Pachter L."/>
            <person name="Papaceit M."/>
            <person name="Parisi M.J."/>
            <person name="Parisi M."/>
            <person name="Parts L."/>
            <person name="Pedersen J.S."/>
            <person name="Pesole G."/>
            <person name="Phillippy A.M."/>
            <person name="Ponting C.P."/>
            <person name="Pop M."/>
            <person name="Porcelli D."/>
            <person name="Powell J.R."/>
            <person name="Prohaska S."/>
            <person name="Pruitt K."/>
            <person name="Puig M."/>
            <person name="Quesneville H."/>
            <person name="Ram K.R."/>
            <person name="Rand D."/>
            <person name="Rasmussen M.D."/>
            <person name="Reed L.K."/>
            <person name="Reenan R."/>
            <person name="Reily A."/>
            <person name="Remington K.A."/>
            <person name="Rieger T.T."/>
            <person name="Ritchie M.G."/>
            <person name="Robin C."/>
            <person name="Rogers Y.H."/>
            <person name="Rohde C."/>
            <person name="Rozas J."/>
            <person name="Rubenfield M.J."/>
            <person name="Ruiz A."/>
            <person name="Russo S."/>
            <person name="Salzberg S.L."/>
            <person name="Sanchez-Gracia A."/>
            <person name="Saranga D.J."/>
            <person name="Sato H."/>
            <person name="Schaeffer S.W."/>
            <person name="Schatz M.C."/>
            <person name="Schlenke T."/>
            <person name="Schwartz R."/>
            <person name="Segarra C."/>
            <person name="Singh R.S."/>
            <person name="Sirot L."/>
            <person name="Sirota M."/>
            <person name="Sisneros N.B."/>
            <person name="Smith C.D."/>
            <person name="Smith T.F."/>
            <person name="Spieth J."/>
            <person name="Stage D.E."/>
            <person name="Stark A."/>
            <person name="Stephan W."/>
            <person name="Strausberg R.L."/>
            <person name="Strempel S."/>
            <person name="Sturgill D."/>
            <person name="Sutton G."/>
            <person name="Sutton G.G."/>
            <person name="Tao W."/>
            <person name="Teichmann S."/>
            <person name="Tobari Y.N."/>
            <person name="Tomimura Y."/>
            <person name="Tsolas J.M."/>
            <person name="Valente V.L."/>
            <person name="Venter E."/>
            <person name="Venter J.C."/>
            <person name="Vicario S."/>
            <person name="Vieira F.G."/>
            <person name="Vilella A.J."/>
            <person name="Villasante A."/>
            <person name="Walenz B."/>
            <person name="Wang J."/>
            <person name="Wasserman M."/>
            <person name="Watts T."/>
            <person name="Wilson D."/>
            <person name="Wilson R.K."/>
            <person name="Wing R.A."/>
            <person name="Wolfner M.F."/>
            <person name="Wong A."/>
            <person name="Wong G.K."/>
            <person name="Wu C.I."/>
            <person name="Wu G."/>
            <person name="Yamamoto D."/>
            <person name="Yang H.P."/>
            <person name="Yang S.P."/>
            <person name="Yorke J.A."/>
            <person name="Yoshida K."/>
            <person name="Zdobnov E."/>
            <person name="Zhang P."/>
            <person name="Zhang Y."/>
            <person name="Zimin A.V."/>
            <person name="Baldwin J."/>
            <person name="Abdouelleil A."/>
            <person name="Abdulkadir J."/>
            <person name="Abebe A."/>
            <person name="Abera B."/>
            <person name="Abreu J."/>
            <person name="Acer S.C."/>
            <person name="Aftuck L."/>
            <person name="Alexander A."/>
            <person name="An P."/>
            <person name="Anderson E."/>
            <person name="Anderson S."/>
            <person name="Arachi H."/>
            <person name="Azer M."/>
            <person name="Bachantsang P."/>
            <person name="Barry A."/>
            <person name="Bayul T."/>
            <person name="Berlin A."/>
            <person name="Bessette D."/>
            <person name="Bloom T."/>
            <person name="Blye J."/>
            <person name="Boguslavskiy L."/>
            <person name="Bonnet C."/>
            <person name="Boukhgalter B."/>
            <person name="Bourzgui I."/>
            <person name="Brown A."/>
            <person name="Cahill P."/>
            <person name="Channer S."/>
            <person name="Cheshatsang Y."/>
            <person name="Chuda L."/>
            <person name="Citroen M."/>
            <person name="Collymore A."/>
            <person name="Cooke P."/>
            <person name="Costello M."/>
            <person name="D'Aco K."/>
            <person name="Daza R."/>
            <person name="De Haan G."/>
            <person name="DeGray S."/>
            <person name="DeMaso C."/>
            <person name="Dhargay N."/>
            <person name="Dooley K."/>
            <person name="Dooley E."/>
            <person name="Doricent M."/>
            <person name="Dorje P."/>
            <person name="Dorjee K."/>
            <person name="Dupes A."/>
            <person name="Elong R."/>
            <person name="Falk J."/>
            <person name="Farina A."/>
            <person name="Faro S."/>
            <person name="Ferguson D."/>
            <person name="Fisher S."/>
            <person name="Foley C.D."/>
            <person name="Franke A."/>
            <person name="Friedrich D."/>
            <person name="Gadbois L."/>
            <person name="Gearin G."/>
            <person name="Gearin C.R."/>
            <person name="Giannoukos G."/>
            <person name="Goode T."/>
            <person name="Graham J."/>
            <person name="Grandbois E."/>
            <person name="Grewal S."/>
            <person name="Gyaltsen K."/>
            <person name="Hafez N."/>
            <person name="Hagos B."/>
            <person name="Hall J."/>
            <person name="Henson C."/>
            <person name="Hollinger A."/>
            <person name="Honan T."/>
            <person name="Huard M.D."/>
            <person name="Hughes L."/>
            <person name="Hurhula B."/>
            <person name="Husby M.E."/>
            <person name="Kamat A."/>
            <person name="Kanga B."/>
            <person name="Kashin S."/>
            <person name="Khazanovich D."/>
            <person name="Kisner P."/>
            <person name="Lance K."/>
            <person name="Lara M."/>
            <person name="Lee W."/>
            <person name="Lennon N."/>
            <person name="Letendre F."/>
            <person name="LeVine R."/>
            <person name="Lipovsky A."/>
            <person name="Liu X."/>
            <person name="Liu J."/>
            <person name="Liu S."/>
            <person name="Lokyitsang T."/>
            <person name="Lokyitsang Y."/>
            <person name="Lubonja R."/>
            <person name="Lui A."/>
            <person name="MacDonald P."/>
            <person name="Magnisalis V."/>
            <person name="Maru K."/>
            <person name="Matthews C."/>
            <person name="McCusker W."/>
            <person name="McDonough S."/>
            <person name="Mehta T."/>
            <person name="Meldrim J."/>
            <person name="Meneus L."/>
            <person name="Mihai O."/>
            <person name="Mihalev A."/>
            <person name="Mihova T."/>
            <person name="Mittelman R."/>
            <person name="Mlenga V."/>
            <person name="Montmayeur A."/>
            <person name="Mulrain L."/>
            <person name="Navidi A."/>
            <person name="Naylor J."/>
            <person name="Negash T."/>
            <person name="Nguyen T."/>
            <person name="Nguyen N."/>
            <person name="Nicol R."/>
            <person name="Norbu C."/>
            <person name="Norbu N."/>
            <person name="Novod N."/>
            <person name="O'Neill B."/>
            <person name="Osman S."/>
            <person name="Markiewicz E."/>
            <person name="Oyono O.L."/>
            <person name="Patti C."/>
            <person name="Phunkhang P."/>
            <person name="Pierre F."/>
            <person name="Priest M."/>
            <person name="Raghuraman S."/>
            <person name="Rege F."/>
            <person name="Reyes R."/>
            <person name="Rise C."/>
            <person name="Rogov P."/>
            <person name="Ross K."/>
            <person name="Ryan E."/>
            <person name="Settipalli S."/>
            <person name="Shea T."/>
            <person name="Sherpa N."/>
            <person name="Shi L."/>
            <person name="Shih D."/>
            <person name="Sparrow T."/>
            <person name="Spaulding J."/>
            <person name="Stalker J."/>
            <person name="Stange-Thomann N."/>
            <person name="Stavropoulos S."/>
            <person name="Stone C."/>
            <person name="Strader C."/>
            <person name="Tesfaye S."/>
            <person name="Thomson T."/>
            <person name="Thoulutsang Y."/>
            <person name="Thoulutsang D."/>
            <person name="Topham K."/>
            <person name="Topping I."/>
            <person name="Tsamla T."/>
            <person name="Vassiliev H."/>
            <person name="Vo A."/>
            <person name="Wangchuk T."/>
            <person name="Wangdi T."/>
            <person name="Weiand M."/>
            <person name="Wilkinson J."/>
            <person name="Wilson A."/>
            <person name="Yadav S."/>
            <person name="Young G."/>
            <person name="Yu Q."/>
            <person name="Zembek L."/>
            <person name="Zhong D."/>
            <person name="Zimmer A."/>
            <person name="Zwirko Z."/>
            <person name="Jaffe D.B."/>
            <person name="Alvarez P."/>
            <person name="Brockman W."/>
            <person name="Butler J."/>
            <person name="Chin C."/>
            <person name="Gnerre S."/>
            <person name="Grabherr M."/>
            <person name="Kleber M."/>
            <person name="Mauceli E."/>
            <person name="MacCallum I."/>
        </authorList>
    </citation>
    <scope>NUCLEOTIDE SEQUENCE [LARGE SCALE GENOMIC DNA]</scope>
    <source>
        <strain evidence="3">Tai18E2 / Tucson 14021-0261.01</strain>
    </source>
</reference>
<dbReference type="PhylomeDB" id="B4PUW3"/>
<dbReference type="PANTHER" id="PTHR13601:SF2">
    <property type="entry name" value="GAMETOGENETIN-BINDING PROTEIN 2"/>
    <property type="match status" value="1"/>
</dbReference>
<dbReference type="OMA" id="MMLMDLN"/>
<protein>
    <recommendedName>
        <fullName evidence="4">Gametogenetin-binding protein 2-like</fullName>
    </recommendedName>
</protein>
<feature type="region of interest" description="Disordered" evidence="1">
    <location>
        <begin position="371"/>
        <end position="481"/>
    </location>
</feature>
<gene>
    <name evidence="2" type="primary">Dyak\GE24149</name>
    <name evidence="2" type="synonym">dyak_GLEANR_7871</name>
    <name evidence="2" type="synonym">GE24149</name>
    <name evidence="2" type="ORF">Dyak_GE24149</name>
</gene>
<dbReference type="InterPro" id="IPR026073">
    <property type="entry name" value="GGNBP2"/>
</dbReference>
<evidence type="ECO:0008006" key="4">
    <source>
        <dbReference type="Google" id="ProtNLM"/>
    </source>
</evidence>
<feature type="compositionally biased region" description="Polar residues" evidence="1">
    <location>
        <begin position="544"/>
        <end position="553"/>
    </location>
</feature>
<dbReference type="AlphaFoldDB" id="B4PUW3"/>
<dbReference type="OrthoDB" id="2422440at2759"/>
<dbReference type="PANTHER" id="PTHR13601">
    <property type="entry name" value="GAMETOGENETIN-BINDING PROTEIN 2"/>
    <property type="match status" value="1"/>
</dbReference>
<dbReference type="GO" id="GO:0005737">
    <property type="term" value="C:cytoplasm"/>
    <property type="evidence" value="ECO:0007669"/>
    <property type="project" value="TreeGrafter"/>
</dbReference>
<evidence type="ECO:0000256" key="1">
    <source>
        <dbReference type="SAM" id="MobiDB-lite"/>
    </source>
</evidence>
<dbReference type="eggNOG" id="ENOG502QQ20">
    <property type="taxonomic scope" value="Eukaryota"/>
</dbReference>
<feature type="region of interest" description="Disordered" evidence="1">
    <location>
        <begin position="529"/>
        <end position="563"/>
    </location>
</feature>
<feature type="compositionally biased region" description="Basic and acidic residues" evidence="1">
    <location>
        <begin position="385"/>
        <end position="395"/>
    </location>
</feature>
<organism evidence="2 3">
    <name type="scientific">Drosophila yakuba</name>
    <name type="common">Fruit fly</name>
    <dbReference type="NCBI Taxonomy" id="7245"/>
    <lineage>
        <taxon>Eukaryota</taxon>
        <taxon>Metazoa</taxon>
        <taxon>Ecdysozoa</taxon>
        <taxon>Arthropoda</taxon>
        <taxon>Hexapoda</taxon>
        <taxon>Insecta</taxon>
        <taxon>Pterygota</taxon>
        <taxon>Neoptera</taxon>
        <taxon>Endopterygota</taxon>
        <taxon>Diptera</taxon>
        <taxon>Brachycera</taxon>
        <taxon>Muscomorpha</taxon>
        <taxon>Ephydroidea</taxon>
        <taxon>Drosophilidae</taxon>
        <taxon>Drosophila</taxon>
        <taxon>Sophophora</taxon>
    </lineage>
</organism>
<proteinExistence type="predicted"/>
<evidence type="ECO:0000313" key="3">
    <source>
        <dbReference type="Proteomes" id="UP000002282"/>
    </source>
</evidence>
<reference evidence="2 3" key="2">
    <citation type="journal article" date="2007" name="PLoS Biol.">
        <title>Principles of genome evolution in the Drosophila melanogaster species group.</title>
        <authorList>
            <person name="Ranz J.M."/>
            <person name="Maurin D."/>
            <person name="Chan Y.S."/>
            <person name="von Grotthuss M."/>
            <person name="Hillier L.W."/>
            <person name="Roote J."/>
            <person name="Ashburner M."/>
            <person name="Bergman C.M."/>
        </authorList>
    </citation>
    <scope>NUCLEOTIDE SEQUENCE [LARGE SCALE GENOMIC DNA]</scope>
    <source>
        <strain evidence="3">Tai18E2 / Tucson 14021-0261.01</strain>
    </source>
</reference>
<accession>B4PUW3</accession>